<dbReference type="Gene3D" id="3.80.20.20">
    <property type="entry name" value="Receptor L-domain"/>
    <property type="match status" value="1"/>
</dbReference>
<organism evidence="9 10">
    <name type="scientific">Dyadobacter sandarakinus</name>
    <dbReference type="NCBI Taxonomy" id="2747268"/>
    <lineage>
        <taxon>Bacteria</taxon>
        <taxon>Pseudomonadati</taxon>
        <taxon>Bacteroidota</taxon>
        <taxon>Cytophagia</taxon>
        <taxon>Cytophagales</taxon>
        <taxon>Spirosomataceae</taxon>
        <taxon>Dyadobacter</taxon>
    </lineage>
</organism>
<dbReference type="NCBIfam" id="NF033679">
    <property type="entry name" value="DNRLRE_dom"/>
    <property type="match status" value="1"/>
</dbReference>
<dbReference type="Pfam" id="PF18962">
    <property type="entry name" value="Por_Secre_tail"/>
    <property type="match status" value="1"/>
</dbReference>
<dbReference type="InterPro" id="IPR055372">
    <property type="entry name" value="CBM96"/>
</dbReference>
<keyword evidence="4" id="KW-0732">Signal</keyword>
<feature type="domain" description="Carbohydrate-binding module family 96" evidence="8">
    <location>
        <begin position="359"/>
        <end position="529"/>
    </location>
</feature>
<evidence type="ECO:0000256" key="1">
    <source>
        <dbReference type="ARBA" id="ARBA00004191"/>
    </source>
</evidence>
<dbReference type="SUPFAM" id="SSF52058">
    <property type="entry name" value="L domain-like"/>
    <property type="match status" value="1"/>
</dbReference>
<dbReference type="InterPro" id="IPR008979">
    <property type="entry name" value="Galactose-bd-like_sf"/>
</dbReference>
<feature type="domain" description="Secretion system C-terminal sorting" evidence="7">
    <location>
        <begin position="560"/>
        <end position="635"/>
    </location>
</feature>
<evidence type="ECO:0000256" key="4">
    <source>
        <dbReference type="ARBA" id="ARBA00022729"/>
    </source>
</evidence>
<reference evidence="9 10" key="1">
    <citation type="submission" date="2020-06" db="EMBL/GenBank/DDBJ databases">
        <title>Dyadobacter sandarakinus sp. nov., isolated from the soil of the Arctic Yellow River Station.</title>
        <authorList>
            <person name="Zhang Y."/>
            <person name="Peng F."/>
        </authorList>
    </citation>
    <scope>NUCLEOTIDE SEQUENCE [LARGE SCALE GENOMIC DNA]</scope>
    <source>
        <strain evidence="9 10">Q3-56</strain>
    </source>
</reference>
<proteinExistence type="predicted"/>
<evidence type="ECO:0000259" key="6">
    <source>
        <dbReference type="Pfam" id="PF11721"/>
    </source>
</evidence>
<name>A0ABX7I6E1_9BACT</name>
<keyword evidence="10" id="KW-1185">Reference proteome</keyword>
<evidence type="ECO:0000259" key="8">
    <source>
        <dbReference type="Pfam" id="PF24517"/>
    </source>
</evidence>
<gene>
    <name evidence="9" type="ORF">HWI92_11345</name>
</gene>
<dbReference type="Pfam" id="PF11721">
    <property type="entry name" value="Malectin"/>
    <property type="match status" value="1"/>
</dbReference>
<dbReference type="PANTHER" id="PTHR31018">
    <property type="entry name" value="SPORULATION-SPECIFIC PROTEIN-RELATED"/>
    <property type="match status" value="1"/>
</dbReference>
<evidence type="ECO:0000313" key="10">
    <source>
        <dbReference type="Proteomes" id="UP000612680"/>
    </source>
</evidence>
<dbReference type="InterPro" id="IPR026444">
    <property type="entry name" value="Secre_tail"/>
</dbReference>
<evidence type="ECO:0000256" key="3">
    <source>
        <dbReference type="ARBA" id="ARBA00022525"/>
    </source>
</evidence>
<evidence type="ECO:0000313" key="9">
    <source>
        <dbReference type="EMBL" id="QRR01455.1"/>
    </source>
</evidence>
<protein>
    <submittedName>
        <fullName evidence="9">DNRLRE domain-containing protein</fullName>
    </submittedName>
</protein>
<dbReference type="Gene3D" id="2.60.120.430">
    <property type="entry name" value="Galactose-binding lectin"/>
    <property type="match status" value="1"/>
</dbReference>
<dbReference type="InterPro" id="IPR036941">
    <property type="entry name" value="Rcpt_L-dom_sf"/>
</dbReference>
<evidence type="ECO:0000256" key="2">
    <source>
        <dbReference type="ARBA" id="ARBA00022512"/>
    </source>
</evidence>
<dbReference type="SUPFAM" id="SSF49785">
    <property type="entry name" value="Galactose-binding domain-like"/>
    <property type="match status" value="1"/>
</dbReference>
<dbReference type="Pfam" id="PF24517">
    <property type="entry name" value="CBM96"/>
    <property type="match status" value="1"/>
</dbReference>
<accession>A0ABX7I6E1</accession>
<evidence type="ECO:0000256" key="5">
    <source>
        <dbReference type="ARBA" id="ARBA00023180"/>
    </source>
</evidence>
<keyword evidence="5" id="KW-0325">Glycoprotein</keyword>
<sequence>MQVDASISITSNNGLLSLEGLQNLVTLQGSLNIANNNKLINLNGLRGMTRILGNLSVGSNGSLTALEGLHNLSRVRGSLTISSNGKIADLNGLRRLREINWWSKISNNQSLKSLKGLERLKIAEDELEITGNPALTSISELAQLKTASQITITNNPLLSDCAIKIVCERIAYGSATISGNAAGCANTEEVRLTATCSPQTLVRINAGGPDFTTATQKLFVADQYYAGIDRTSSIASGDILNTTNDVLYRSARSASSFSYNIPVVNELVNVTLHFAETYFGVPGTKGEKGGPGSRRFHVNIEGSRKLTNYDIFTEAGGALRANQLTIPVTVTDGILNIDFLTGAADIPRVSAIEVTASPTLIPVEDGMVASGSNTNYVDSDNLYVREGPYRDYPTLPWHSYFKFQLPAGKAEITSAKLRVYGHNNDVYGDNTDNNPNTEIHVYGVNDDSWTEKAITGANAPAASLPSLGSVGVNDVLKYYEIDVTNYVNAQRQSGDQIISLMLGNPANQSTAVTFSSKEGGFYPPQLIYQTTKIFQPTNMTARIGQEEVFPEAQKRQQSTVYPNPIQDQFTVSVSPEHTGPISFEMINTAGKSHFIPAPQNAKPGENTELNIAGQSFHTGIYLLKVKSDAFTEAIKVLVAE</sequence>
<dbReference type="EMBL" id="CP056775">
    <property type="protein sequence ID" value="QRR01455.1"/>
    <property type="molecule type" value="Genomic_DNA"/>
</dbReference>
<dbReference type="Proteomes" id="UP000612680">
    <property type="component" value="Chromosome"/>
</dbReference>
<dbReference type="InterPro" id="IPR021720">
    <property type="entry name" value="Malectin_dom"/>
</dbReference>
<evidence type="ECO:0000259" key="7">
    <source>
        <dbReference type="Pfam" id="PF18962"/>
    </source>
</evidence>
<dbReference type="RefSeq" id="WP_204663790.1">
    <property type="nucleotide sequence ID" value="NZ_CP056775.1"/>
</dbReference>
<keyword evidence="3" id="KW-0964">Secreted</keyword>
<comment type="subcellular location">
    <subcellularLocation>
        <location evidence="1">Secreted</location>
        <location evidence="1">Cell wall</location>
    </subcellularLocation>
</comment>
<dbReference type="NCBIfam" id="TIGR04183">
    <property type="entry name" value="Por_Secre_tail"/>
    <property type="match status" value="1"/>
</dbReference>
<dbReference type="InterPro" id="IPR051648">
    <property type="entry name" value="CWI-Assembly_Regulator"/>
</dbReference>
<dbReference type="PANTHER" id="PTHR31018:SF3">
    <property type="entry name" value="RECEPTOR PROTEIN-TYROSINE KINASE"/>
    <property type="match status" value="1"/>
</dbReference>
<feature type="domain" description="Malectin" evidence="6">
    <location>
        <begin position="201"/>
        <end position="340"/>
    </location>
</feature>
<keyword evidence="2" id="KW-0134">Cell wall</keyword>